<dbReference type="GO" id="GO:0005737">
    <property type="term" value="C:cytoplasm"/>
    <property type="evidence" value="ECO:0007669"/>
    <property type="project" value="UniProtKB-SubCell"/>
</dbReference>
<accession>A0A916SZ69</accession>
<feature type="domain" description="tRNA-specific 2-thiouridylase MnmA-like central" evidence="13">
    <location>
        <begin position="201"/>
        <end position="268"/>
    </location>
</feature>
<dbReference type="Proteomes" id="UP000621454">
    <property type="component" value="Unassembled WGS sequence"/>
</dbReference>
<dbReference type="EC" id="2.8.1.13" evidence="11"/>
<dbReference type="GO" id="GO:0000049">
    <property type="term" value="F:tRNA binding"/>
    <property type="evidence" value="ECO:0007669"/>
    <property type="project" value="UniProtKB-KW"/>
</dbReference>
<dbReference type="InterPro" id="IPR046884">
    <property type="entry name" value="MnmA-like_central"/>
</dbReference>
<evidence type="ECO:0000256" key="2">
    <source>
        <dbReference type="ARBA" id="ARBA00022555"/>
    </source>
</evidence>
<evidence type="ECO:0000256" key="10">
    <source>
        <dbReference type="ARBA" id="ARBA00056575"/>
    </source>
</evidence>
<dbReference type="Pfam" id="PF03054">
    <property type="entry name" value="tRNA_Me_trans"/>
    <property type="match status" value="1"/>
</dbReference>
<dbReference type="FunFam" id="2.30.30.280:FF:000001">
    <property type="entry name" value="tRNA-specific 2-thiouridylase MnmA"/>
    <property type="match status" value="1"/>
</dbReference>
<dbReference type="Pfam" id="PF20259">
    <property type="entry name" value="tRNA_Me_trans_M"/>
    <property type="match status" value="1"/>
</dbReference>
<evidence type="ECO:0000259" key="13">
    <source>
        <dbReference type="Pfam" id="PF20259"/>
    </source>
</evidence>
<protein>
    <recommendedName>
        <fullName evidence="11">tRNA-specific 2-thiouridylase MnmA</fullName>
        <ecNumber evidence="11">2.8.1.13</ecNumber>
    </recommendedName>
</protein>
<proteinExistence type="inferred from homology"/>
<feature type="active site" description="Nucleophile" evidence="11">
    <location>
        <position position="101"/>
    </location>
</feature>
<dbReference type="NCBIfam" id="NF001138">
    <property type="entry name" value="PRK00143.1"/>
    <property type="match status" value="1"/>
</dbReference>
<evidence type="ECO:0000313" key="14">
    <source>
        <dbReference type="EMBL" id="GGB23056.1"/>
    </source>
</evidence>
<dbReference type="FunFam" id="3.40.50.620:FF:000057">
    <property type="entry name" value="tRNA-specific 2-thiouridylase MnmA"/>
    <property type="match status" value="1"/>
</dbReference>
<sequence>MRVLAAMSGGVDSAVAAARAVEAGHDVVGVHLALSSAPGTLRTGSRGCCSREDADDARRAADVLGIPFYVWDFADRFKEDVIDEFVAAYAAGQTPNPCLTCNEKIKFSALADRAVALGFDAVVTGHYARLSQGVLRRAVDDDKDQSYVLAVLNREQLSRAMFPVGDTPKPQIREEAARRGLAVADKPDSHDICFVPTGDTKAFLGARIGVRPGAIVDHASGEQLADHDGVHGFTIGQRKGLGIDAPAADGRPRYVTDIDPATGTVTVGTSQDLRVSAILADRVVWTDGTERDEPFEAVVQVRAHGGLAPVTVHPVRLDDDRPGFRLDLHTPLAGVARGQAAVLYRPDTDGDVVVGSGRICATGDAVPDVAGTSISDGGSARAR</sequence>
<comment type="catalytic activity">
    <reaction evidence="9 11">
        <text>S-sulfanyl-L-cysteinyl-[protein] + uridine(34) in tRNA + AH2 + ATP = 2-thiouridine(34) in tRNA + L-cysteinyl-[protein] + A + AMP + diphosphate + H(+)</text>
        <dbReference type="Rhea" id="RHEA:47032"/>
        <dbReference type="Rhea" id="RHEA-COMP:10131"/>
        <dbReference type="Rhea" id="RHEA-COMP:11726"/>
        <dbReference type="Rhea" id="RHEA-COMP:11727"/>
        <dbReference type="Rhea" id="RHEA-COMP:11728"/>
        <dbReference type="ChEBI" id="CHEBI:13193"/>
        <dbReference type="ChEBI" id="CHEBI:15378"/>
        <dbReference type="ChEBI" id="CHEBI:17499"/>
        <dbReference type="ChEBI" id="CHEBI:29950"/>
        <dbReference type="ChEBI" id="CHEBI:30616"/>
        <dbReference type="ChEBI" id="CHEBI:33019"/>
        <dbReference type="ChEBI" id="CHEBI:61963"/>
        <dbReference type="ChEBI" id="CHEBI:65315"/>
        <dbReference type="ChEBI" id="CHEBI:87170"/>
        <dbReference type="ChEBI" id="CHEBI:456215"/>
        <dbReference type="EC" id="2.8.1.13"/>
    </reaction>
</comment>
<dbReference type="PANTHER" id="PTHR11933:SF5">
    <property type="entry name" value="MITOCHONDRIAL TRNA-SPECIFIC 2-THIOURIDYLASE 1"/>
    <property type="match status" value="1"/>
</dbReference>
<dbReference type="CDD" id="cd01998">
    <property type="entry name" value="MnmA_TRMU-like"/>
    <property type="match status" value="1"/>
</dbReference>
<evidence type="ECO:0000256" key="8">
    <source>
        <dbReference type="ARBA" id="ARBA00023157"/>
    </source>
</evidence>
<dbReference type="Gene3D" id="2.30.30.280">
    <property type="entry name" value="Adenine nucleotide alpha hydrolases-like domains"/>
    <property type="match status" value="1"/>
</dbReference>
<keyword evidence="8" id="KW-1015">Disulfide bond</keyword>
<evidence type="ECO:0000256" key="6">
    <source>
        <dbReference type="ARBA" id="ARBA00022840"/>
    </source>
</evidence>
<keyword evidence="2 11" id="KW-0820">tRNA-binding</keyword>
<comment type="function">
    <text evidence="10 11">Catalyzes the 2-thiolation of uridine at the wobble position (U34) of tRNA, leading to the formation of s(2)U34.</text>
</comment>
<dbReference type="GO" id="GO:0005524">
    <property type="term" value="F:ATP binding"/>
    <property type="evidence" value="ECO:0007669"/>
    <property type="project" value="UniProtKB-KW"/>
</dbReference>
<feature type="binding site" evidence="11">
    <location>
        <position position="125"/>
    </location>
    <ligand>
        <name>ATP</name>
        <dbReference type="ChEBI" id="CHEBI:30616"/>
    </ligand>
</feature>
<dbReference type="InterPro" id="IPR023382">
    <property type="entry name" value="MnmA-like_central_sf"/>
</dbReference>
<evidence type="ECO:0000313" key="15">
    <source>
        <dbReference type="Proteomes" id="UP000621454"/>
    </source>
</evidence>
<feature type="domain" description="tRNA-specific 2-thiouridylase MnmA-like C-terminal" evidence="12">
    <location>
        <begin position="277"/>
        <end position="359"/>
    </location>
</feature>
<dbReference type="RefSeq" id="WP_188585402.1">
    <property type="nucleotide sequence ID" value="NZ_BMGC01000004.1"/>
</dbReference>
<comment type="caution">
    <text evidence="11">Lacks conserved residue(s) required for the propagation of feature annotation.</text>
</comment>
<evidence type="ECO:0000256" key="3">
    <source>
        <dbReference type="ARBA" id="ARBA00022679"/>
    </source>
</evidence>
<name>A0A916SZ69_9ACTN</name>
<dbReference type="HAMAP" id="MF_00144">
    <property type="entry name" value="tRNA_thiouridyl_MnmA"/>
    <property type="match status" value="1"/>
</dbReference>
<feature type="binding site" evidence="11">
    <location>
        <position position="32"/>
    </location>
    <ligand>
        <name>ATP</name>
        <dbReference type="ChEBI" id="CHEBI:30616"/>
    </ligand>
</feature>
<dbReference type="AlphaFoldDB" id="A0A916SZ69"/>
<feature type="binding site" evidence="11">
    <location>
        <begin position="6"/>
        <end position="13"/>
    </location>
    <ligand>
        <name>ATP</name>
        <dbReference type="ChEBI" id="CHEBI:30616"/>
    </ligand>
</feature>
<keyword evidence="3 11" id="KW-0808">Transferase</keyword>
<feature type="site" description="Interaction with tRNA" evidence="11">
    <location>
        <position position="126"/>
    </location>
</feature>
<comment type="similarity">
    <text evidence="11">Belongs to the MnmA/TRMU family.</text>
</comment>
<reference evidence="14" key="1">
    <citation type="journal article" date="2014" name="Int. J. Syst. Evol. Microbiol.">
        <title>Complete genome sequence of Corynebacterium casei LMG S-19264T (=DSM 44701T), isolated from a smear-ripened cheese.</title>
        <authorList>
            <consortium name="US DOE Joint Genome Institute (JGI-PGF)"/>
            <person name="Walter F."/>
            <person name="Albersmeier A."/>
            <person name="Kalinowski J."/>
            <person name="Ruckert C."/>
        </authorList>
    </citation>
    <scope>NUCLEOTIDE SEQUENCE</scope>
    <source>
        <strain evidence="14">CGMCC 1.12827</strain>
    </source>
</reference>
<dbReference type="Gene3D" id="2.40.30.10">
    <property type="entry name" value="Translation factors"/>
    <property type="match status" value="1"/>
</dbReference>
<evidence type="ECO:0000256" key="11">
    <source>
        <dbReference type="HAMAP-Rule" id="MF_00144"/>
    </source>
</evidence>
<dbReference type="InterPro" id="IPR004506">
    <property type="entry name" value="MnmA-like"/>
</dbReference>
<dbReference type="GO" id="GO:0103016">
    <property type="term" value="F:tRNA-uridine 2-sulfurtransferase activity"/>
    <property type="evidence" value="ECO:0007669"/>
    <property type="project" value="UniProtKB-EC"/>
</dbReference>
<gene>
    <name evidence="11 14" type="primary">mnmA</name>
    <name evidence="14" type="ORF">GCM10011489_09130</name>
</gene>
<evidence type="ECO:0000259" key="12">
    <source>
        <dbReference type="Pfam" id="PF20258"/>
    </source>
</evidence>
<evidence type="ECO:0000256" key="5">
    <source>
        <dbReference type="ARBA" id="ARBA00022741"/>
    </source>
</evidence>
<dbReference type="NCBIfam" id="TIGR00420">
    <property type="entry name" value="trmU"/>
    <property type="match status" value="1"/>
</dbReference>
<keyword evidence="5 11" id="KW-0547">Nucleotide-binding</keyword>
<feature type="site" description="Interaction with tRNA" evidence="11">
    <location>
        <position position="339"/>
    </location>
</feature>
<dbReference type="Pfam" id="PF20258">
    <property type="entry name" value="tRNA_Me_trans_C"/>
    <property type="match status" value="1"/>
</dbReference>
<feature type="active site" description="Cysteine persulfide intermediate" evidence="11">
    <location>
        <position position="193"/>
    </location>
</feature>
<evidence type="ECO:0000256" key="1">
    <source>
        <dbReference type="ARBA" id="ARBA00022490"/>
    </source>
</evidence>
<dbReference type="EMBL" id="BMGC01000004">
    <property type="protein sequence ID" value="GGB23056.1"/>
    <property type="molecule type" value="Genomic_DNA"/>
</dbReference>
<feature type="region of interest" description="Interaction with tRNA" evidence="11">
    <location>
        <begin position="143"/>
        <end position="145"/>
    </location>
</feature>
<comment type="caution">
    <text evidence="14">The sequence shown here is derived from an EMBL/GenBank/DDBJ whole genome shotgun (WGS) entry which is preliminary data.</text>
</comment>
<keyword evidence="4 11" id="KW-0819">tRNA processing</keyword>
<keyword evidence="6 11" id="KW-0067">ATP-binding</keyword>
<dbReference type="PANTHER" id="PTHR11933">
    <property type="entry name" value="TRNA 5-METHYLAMINOMETHYL-2-THIOURIDYLATE -METHYLTRANSFERASE"/>
    <property type="match status" value="1"/>
</dbReference>
<dbReference type="SUPFAM" id="SSF52402">
    <property type="entry name" value="Adenine nucleotide alpha hydrolases-like"/>
    <property type="match status" value="1"/>
</dbReference>
<keyword evidence="7 11" id="KW-0694">RNA-binding</keyword>
<evidence type="ECO:0000256" key="9">
    <source>
        <dbReference type="ARBA" id="ARBA00051542"/>
    </source>
</evidence>
<dbReference type="GO" id="GO:0002143">
    <property type="term" value="P:tRNA wobble position uridine thiolation"/>
    <property type="evidence" value="ECO:0007669"/>
    <property type="project" value="TreeGrafter"/>
</dbReference>
<organism evidence="14 15">
    <name type="scientific">Gordonia jinhuaensis</name>
    <dbReference type="NCBI Taxonomy" id="1517702"/>
    <lineage>
        <taxon>Bacteria</taxon>
        <taxon>Bacillati</taxon>
        <taxon>Actinomycetota</taxon>
        <taxon>Actinomycetes</taxon>
        <taxon>Mycobacteriales</taxon>
        <taxon>Gordoniaceae</taxon>
        <taxon>Gordonia</taxon>
    </lineage>
</organism>
<evidence type="ECO:0000256" key="4">
    <source>
        <dbReference type="ARBA" id="ARBA00022694"/>
    </source>
</evidence>
<keyword evidence="1 11" id="KW-0963">Cytoplasm</keyword>
<dbReference type="InterPro" id="IPR046885">
    <property type="entry name" value="MnmA-like_C"/>
</dbReference>
<evidence type="ECO:0000256" key="7">
    <source>
        <dbReference type="ARBA" id="ARBA00022884"/>
    </source>
</evidence>
<keyword evidence="15" id="KW-1185">Reference proteome</keyword>
<dbReference type="InterPro" id="IPR014729">
    <property type="entry name" value="Rossmann-like_a/b/a_fold"/>
</dbReference>
<dbReference type="Gene3D" id="3.40.50.620">
    <property type="entry name" value="HUPs"/>
    <property type="match status" value="1"/>
</dbReference>
<reference evidence="14" key="2">
    <citation type="submission" date="2020-09" db="EMBL/GenBank/DDBJ databases">
        <authorList>
            <person name="Sun Q."/>
            <person name="Zhou Y."/>
        </authorList>
    </citation>
    <scope>NUCLEOTIDE SEQUENCE</scope>
    <source>
        <strain evidence="14">CGMCC 1.12827</strain>
    </source>
</reference>
<comment type="subcellular location">
    <subcellularLocation>
        <location evidence="11">Cytoplasm</location>
    </subcellularLocation>
</comment>